<protein>
    <submittedName>
        <fullName evidence="7">Clarin-3</fullName>
    </submittedName>
</protein>
<reference evidence="7" key="1">
    <citation type="submission" date="2021-10" db="EMBL/GenBank/DDBJ databases">
        <title>Tropical sea cucumber genome reveals ecological adaptation and Cuvierian tubules defense mechanism.</title>
        <authorList>
            <person name="Chen T."/>
        </authorList>
    </citation>
    <scope>NUCLEOTIDE SEQUENCE</scope>
    <source>
        <strain evidence="7">Nanhai2018</strain>
        <tissue evidence="7">Muscle</tissue>
    </source>
</reference>
<dbReference type="AlphaFoldDB" id="A0A9Q0YNK7"/>
<dbReference type="PROSITE" id="PS51257">
    <property type="entry name" value="PROKAR_LIPOPROTEIN"/>
    <property type="match status" value="1"/>
</dbReference>
<evidence type="ECO:0000313" key="8">
    <source>
        <dbReference type="Proteomes" id="UP001152320"/>
    </source>
</evidence>
<evidence type="ECO:0000256" key="4">
    <source>
        <dbReference type="ARBA" id="ARBA00022989"/>
    </source>
</evidence>
<dbReference type="InterPro" id="IPR026748">
    <property type="entry name" value="Clarin"/>
</dbReference>
<keyword evidence="3 6" id="KW-0812">Transmembrane</keyword>
<keyword evidence="8" id="KW-1185">Reference proteome</keyword>
<feature type="transmembrane region" description="Helical" evidence="6">
    <location>
        <begin position="91"/>
        <end position="115"/>
    </location>
</feature>
<dbReference type="PANTHER" id="PTHR31548:SF1">
    <property type="entry name" value="LD47387P"/>
    <property type="match status" value="1"/>
</dbReference>
<accession>A0A9Q0YNK7</accession>
<dbReference type="Gene3D" id="1.20.140.150">
    <property type="match status" value="1"/>
</dbReference>
<dbReference type="Proteomes" id="UP001152320">
    <property type="component" value="Chromosome 17"/>
</dbReference>
<comment type="similarity">
    <text evidence="2">Belongs to the clarin family.</text>
</comment>
<dbReference type="Pfam" id="PF25807">
    <property type="entry name" value="Clarin-2"/>
    <property type="match status" value="1"/>
</dbReference>
<evidence type="ECO:0000256" key="2">
    <source>
        <dbReference type="ARBA" id="ARBA00005787"/>
    </source>
</evidence>
<proteinExistence type="inferred from homology"/>
<evidence type="ECO:0000313" key="7">
    <source>
        <dbReference type="EMBL" id="KAJ8025750.1"/>
    </source>
</evidence>
<keyword evidence="5 6" id="KW-0472">Membrane</keyword>
<keyword evidence="4 6" id="KW-1133">Transmembrane helix</keyword>
<feature type="transmembrane region" description="Helical" evidence="6">
    <location>
        <begin position="135"/>
        <end position="155"/>
    </location>
</feature>
<comment type="caution">
    <text evidence="7">The sequence shown here is derived from an EMBL/GenBank/DDBJ whole genome shotgun (WGS) entry which is preliminary data.</text>
</comment>
<dbReference type="GO" id="GO:0016020">
    <property type="term" value="C:membrane"/>
    <property type="evidence" value="ECO:0007669"/>
    <property type="project" value="UniProtKB-SubCell"/>
</dbReference>
<gene>
    <name evidence="7" type="ORF">HOLleu_33393</name>
</gene>
<organism evidence="7 8">
    <name type="scientific">Holothuria leucospilota</name>
    <name type="common">Black long sea cucumber</name>
    <name type="synonym">Mertensiothuria leucospilota</name>
    <dbReference type="NCBI Taxonomy" id="206669"/>
    <lineage>
        <taxon>Eukaryota</taxon>
        <taxon>Metazoa</taxon>
        <taxon>Echinodermata</taxon>
        <taxon>Eleutherozoa</taxon>
        <taxon>Echinozoa</taxon>
        <taxon>Holothuroidea</taxon>
        <taxon>Aspidochirotacea</taxon>
        <taxon>Aspidochirotida</taxon>
        <taxon>Holothuriidae</taxon>
        <taxon>Holothuria</taxon>
    </lineage>
</organism>
<dbReference type="EMBL" id="JAIZAY010000017">
    <property type="protein sequence ID" value="KAJ8025750.1"/>
    <property type="molecule type" value="Genomic_DNA"/>
</dbReference>
<evidence type="ECO:0000256" key="5">
    <source>
        <dbReference type="ARBA" id="ARBA00023136"/>
    </source>
</evidence>
<feature type="transmembrane region" description="Helical" evidence="6">
    <location>
        <begin position="184"/>
        <end position="206"/>
    </location>
</feature>
<comment type="subcellular location">
    <subcellularLocation>
        <location evidence="1">Membrane</location>
        <topology evidence="1">Multi-pass membrane protein</topology>
    </subcellularLocation>
</comment>
<name>A0A9Q0YNK7_HOLLE</name>
<dbReference type="OrthoDB" id="10012538at2759"/>
<evidence type="ECO:0000256" key="3">
    <source>
        <dbReference type="ARBA" id="ARBA00022692"/>
    </source>
</evidence>
<dbReference type="GO" id="GO:0007605">
    <property type="term" value="P:sensory perception of sound"/>
    <property type="evidence" value="ECO:0007669"/>
    <property type="project" value="UniProtKB-ARBA"/>
</dbReference>
<evidence type="ECO:0000256" key="6">
    <source>
        <dbReference type="SAM" id="Phobius"/>
    </source>
</evidence>
<dbReference type="PANTHER" id="PTHR31548">
    <property type="entry name" value="CLARIN"/>
    <property type="match status" value="1"/>
</dbReference>
<sequence length="238" mass="26459">MNAKKVLFLSSFLISLIVLGCFLTSICTNQMAIGQVTQLNVEAVNYGNIKFGLIWGTKQYDYGYGLRDENTFIVYDEYSPDNFVETDRKNFIPGIITTLCFIGIATIFTALSVIFSLLNTMTVPIQTIHGPHGLYIWNGIAAGCGLVALIVYTAIFKTSIDDNIQSPDERNFQFQDGETAKVGYSFWVLLGAVILVLANIGIIFLAQRASDPDYFKRKPKTETNLKEDSKNVADGIIY</sequence>
<evidence type="ECO:0000256" key="1">
    <source>
        <dbReference type="ARBA" id="ARBA00004141"/>
    </source>
</evidence>